<dbReference type="GO" id="GO:0004519">
    <property type="term" value="F:endonuclease activity"/>
    <property type="evidence" value="ECO:0007669"/>
    <property type="project" value="UniProtKB-KW"/>
</dbReference>
<keyword evidence="4" id="KW-0378">Hydrolase</keyword>
<keyword evidence="6" id="KW-0229">DNA integration</keyword>
<dbReference type="PROSITE" id="PS50994">
    <property type="entry name" value="INTEGRASE"/>
    <property type="match status" value="1"/>
</dbReference>
<dbReference type="GO" id="GO:0016787">
    <property type="term" value="F:hydrolase activity"/>
    <property type="evidence" value="ECO:0007669"/>
    <property type="project" value="UniProtKB-KW"/>
</dbReference>
<keyword evidence="2" id="KW-0479">Metal-binding</keyword>
<dbReference type="Gene3D" id="3.30.420.10">
    <property type="entry name" value="Ribonuclease H-like superfamily/Ribonuclease H"/>
    <property type="match status" value="1"/>
</dbReference>
<dbReference type="SUPFAM" id="SSF53098">
    <property type="entry name" value="Ribonuclease H-like"/>
    <property type="match status" value="1"/>
</dbReference>
<comment type="caution">
    <text evidence="9">The sequence shown here is derived from an EMBL/GenBank/DDBJ whole genome shotgun (WGS) entry which is preliminary data.</text>
</comment>
<evidence type="ECO:0000256" key="4">
    <source>
        <dbReference type="ARBA" id="ARBA00022801"/>
    </source>
</evidence>
<protein>
    <submittedName>
        <fullName evidence="9">IS481 family transposase</fullName>
    </submittedName>
</protein>
<evidence type="ECO:0000256" key="2">
    <source>
        <dbReference type="ARBA" id="ARBA00022723"/>
    </source>
</evidence>
<dbReference type="PANTHER" id="PTHR42648">
    <property type="entry name" value="TRANSPOSASE, PUTATIVE-RELATED"/>
    <property type="match status" value="1"/>
</dbReference>
<evidence type="ECO:0000256" key="1">
    <source>
        <dbReference type="ARBA" id="ARBA00022722"/>
    </source>
</evidence>
<dbReference type="EMBL" id="JAERRA010000001">
    <property type="protein sequence ID" value="MBL0719510.1"/>
    <property type="molecule type" value="Genomic_DNA"/>
</dbReference>
<dbReference type="GO" id="GO:0046872">
    <property type="term" value="F:metal ion binding"/>
    <property type="evidence" value="ECO:0007669"/>
    <property type="project" value="UniProtKB-KW"/>
</dbReference>
<keyword evidence="1" id="KW-0540">Nuclease</keyword>
<evidence type="ECO:0000256" key="6">
    <source>
        <dbReference type="ARBA" id="ARBA00022908"/>
    </source>
</evidence>
<dbReference type="InterPro" id="IPR047656">
    <property type="entry name" value="IS481-like_transpos"/>
</dbReference>
<gene>
    <name evidence="9" type="ORF">JI742_06365</name>
</gene>
<evidence type="ECO:0000256" key="7">
    <source>
        <dbReference type="ARBA" id="ARBA00023172"/>
    </source>
</evidence>
<keyword evidence="5" id="KW-0460">Magnesium</keyword>
<evidence type="ECO:0000256" key="5">
    <source>
        <dbReference type="ARBA" id="ARBA00022842"/>
    </source>
</evidence>
<keyword evidence="10" id="KW-1185">Reference proteome</keyword>
<feature type="domain" description="Integrase catalytic" evidence="8">
    <location>
        <begin position="128"/>
        <end position="302"/>
    </location>
</feature>
<proteinExistence type="predicted"/>
<dbReference type="GO" id="GO:0015074">
    <property type="term" value="P:DNA integration"/>
    <property type="evidence" value="ECO:0007669"/>
    <property type="project" value="UniProtKB-KW"/>
</dbReference>
<dbReference type="NCBIfam" id="NF033577">
    <property type="entry name" value="transpos_IS481"/>
    <property type="match status" value="1"/>
</dbReference>
<dbReference type="Pfam" id="PF00665">
    <property type="entry name" value="rve"/>
    <property type="match status" value="1"/>
</dbReference>
<dbReference type="GO" id="GO:0003676">
    <property type="term" value="F:nucleic acid binding"/>
    <property type="evidence" value="ECO:0007669"/>
    <property type="project" value="InterPro"/>
</dbReference>
<name>A0A9X0XH92_9BURK</name>
<evidence type="ECO:0000313" key="10">
    <source>
        <dbReference type="Proteomes" id="UP000643207"/>
    </source>
</evidence>
<dbReference type="GO" id="GO:0006310">
    <property type="term" value="P:DNA recombination"/>
    <property type="evidence" value="ECO:0007669"/>
    <property type="project" value="UniProtKB-KW"/>
</dbReference>
<organism evidence="9 10">
    <name type="scientific">Aquariibacter lacus</name>
    <dbReference type="NCBI Taxonomy" id="2801332"/>
    <lineage>
        <taxon>Bacteria</taxon>
        <taxon>Pseudomonadati</taxon>
        <taxon>Pseudomonadota</taxon>
        <taxon>Betaproteobacteria</taxon>
        <taxon>Burkholderiales</taxon>
        <taxon>Sphaerotilaceae</taxon>
        <taxon>Aquariibacter</taxon>
    </lineage>
</organism>
<sequence>MLISLHKNATTTPATRLAIQQAHGTEAELAQRFGVGKFTIRKWRKRTTVEDGSHTPHRLQTKLNAGQEEIVVYLRTHLRLSLDDLLAVVREFIEPSMSRSALDRLLRRRGVNRLPEPEVAKTQVKSFKAYEPGYVHMDVKYLPQMQDETERRDVFVAIDRATRWVFIAIKGRKTASAARSFLNALHKAAPFKIKTLLTDNGREFTDRAFGRREKDASGAHEFDGLCEALGIGHRLTRPKHPQTNGMVERFNGRLAQVLKSHRFNSAQDLETTLHRFVWLYNEHLPQRALDLNTPVQALKKWQSTHPDLFSKRVVNHPGPDI</sequence>
<reference evidence="9 10" key="1">
    <citation type="submission" date="2021-01" db="EMBL/GenBank/DDBJ databases">
        <title>Piscinibacter sp. Jin2 Genome sequencing and assembly.</title>
        <authorList>
            <person name="Kim I."/>
        </authorList>
    </citation>
    <scope>NUCLEOTIDE SEQUENCE [LARGE SCALE GENOMIC DNA]</scope>
    <source>
        <strain evidence="9 10">Jin2</strain>
    </source>
</reference>
<dbReference type="RefSeq" id="WP_201824839.1">
    <property type="nucleotide sequence ID" value="NZ_JAERRA010000001.1"/>
</dbReference>
<evidence type="ECO:0000256" key="3">
    <source>
        <dbReference type="ARBA" id="ARBA00022759"/>
    </source>
</evidence>
<dbReference type="PANTHER" id="PTHR42648:SF11">
    <property type="entry name" value="TRANSPOSON TY4-P GAG-POL POLYPROTEIN"/>
    <property type="match status" value="1"/>
</dbReference>
<keyword evidence="3" id="KW-0255">Endonuclease</keyword>
<evidence type="ECO:0000259" key="8">
    <source>
        <dbReference type="PROSITE" id="PS50994"/>
    </source>
</evidence>
<dbReference type="InterPro" id="IPR036397">
    <property type="entry name" value="RNaseH_sf"/>
</dbReference>
<dbReference type="InterPro" id="IPR039537">
    <property type="entry name" value="Retrotran_Ty1/copia-like"/>
</dbReference>
<dbReference type="InterPro" id="IPR012337">
    <property type="entry name" value="RNaseH-like_sf"/>
</dbReference>
<dbReference type="Proteomes" id="UP000643207">
    <property type="component" value="Unassembled WGS sequence"/>
</dbReference>
<evidence type="ECO:0000313" key="9">
    <source>
        <dbReference type="EMBL" id="MBL0719510.1"/>
    </source>
</evidence>
<keyword evidence="7" id="KW-0233">DNA recombination</keyword>
<dbReference type="InterPro" id="IPR001584">
    <property type="entry name" value="Integrase_cat-core"/>
</dbReference>
<accession>A0A9X0XH92</accession>
<dbReference type="AlphaFoldDB" id="A0A9X0XH92"/>